<feature type="binding site" evidence="6">
    <location>
        <position position="254"/>
    </location>
    <ligand>
        <name>Ca(2+)</name>
        <dbReference type="ChEBI" id="CHEBI:29108"/>
    </ligand>
</feature>
<comment type="cofactor">
    <cofactor evidence="1 6">
        <name>Ca(2+)</name>
        <dbReference type="ChEBI" id="CHEBI:29108"/>
    </cofactor>
</comment>
<keyword evidence="4 6" id="KW-0106">Calcium</keyword>
<dbReference type="GO" id="GO:0030166">
    <property type="term" value="P:proteoglycan biosynthetic process"/>
    <property type="evidence" value="ECO:0007669"/>
    <property type="project" value="TreeGrafter"/>
</dbReference>
<evidence type="ECO:0000313" key="7">
    <source>
        <dbReference type="EMBL" id="EYC15014.1"/>
    </source>
</evidence>
<dbReference type="GO" id="GO:0005509">
    <property type="term" value="F:calcium ion binding"/>
    <property type="evidence" value="ECO:0007669"/>
    <property type="project" value="InterPro"/>
</dbReference>
<sequence>MQNDGADMDGGKSSGGAADLVAHTHLTSYYLCISSFRRIITFLSSCSPSLLRQSFHSIIPRTIHIRDNPDGTRTYQLLAITDMDKSGRAEEWKWRAVARKGELTISEDRTQVKVEWIKASDENITSGFNYKGRGMELSDISEYDGRVLTPDDKTGMLYELRGNEAVPWIFLNSGPGNTTSGMKVEWLTIKDGFLYAGGHGCEYRDKKGKVVTEDPMWVKRISRKGVVTSLDWRNIFRRMRKQAGYGTPGYLTHEAVQWSELQKKWFFLPRKASKTIYNETEDETKGANLLIIGSENLKGKFNVVRIRPKKEYPERGFSAFDFLPEGNDDILVALRSKEVGNETESYITVFKTDGTVLLEDQRLDDGLKFEGIYFV</sequence>
<comment type="similarity">
    <text evidence="5">Belongs to the apyrase family.</text>
</comment>
<feature type="binding site" evidence="6">
    <location>
        <position position="138"/>
    </location>
    <ligand>
        <name>Ca(2+)</name>
        <dbReference type="ChEBI" id="CHEBI:29108"/>
    </ligand>
</feature>
<evidence type="ECO:0008006" key="9">
    <source>
        <dbReference type="Google" id="ProtNLM"/>
    </source>
</evidence>
<feature type="binding site" evidence="6">
    <location>
        <position position="185"/>
    </location>
    <ligand>
        <name>Ca(2+)</name>
        <dbReference type="ChEBI" id="CHEBI:29108"/>
    </ligand>
</feature>
<evidence type="ECO:0000256" key="5">
    <source>
        <dbReference type="ARBA" id="ARBA00025738"/>
    </source>
</evidence>
<dbReference type="InterPro" id="IPR009283">
    <property type="entry name" value="Apyrase"/>
</dbReference>
<dbReference type="FunFam" id="2.120.10.100:FF:000001">
    <property type="entry name" value="Soluble calcium-activated nucleotidase 1"/>
    <property type="match status" value="1"/>
</dbReference>
<feature type="binding site" evidence="6">
    <location>
        <position position="370"/>
    </location>
    <ligand>
        <name>Ca(2+)</name>
        <dbReference type="ChEBI" id="CHEBI:29108"/>
    </ligand>
</feature>
<feature type="binding site" evidence="6">
    <location>
        <position position="139"/>
    </location>
    <ligand>
        <name>Ca(2+)</name>
        <dbReference type="ChEBI" id="CHEBI:29108"/>
    </ligand>
</feature>
<dbReference type="Gene3D" id="2.120.10.100">
    <property type="entry name" value="Apyrase"/>
    <property type="match status" value="1"/>
</dbReference>
<organism evidence="7 8">
    <name type="scientific">Ancylostoma ceylanicum</name>
    <dbReference type="NCBI Taxonomy" id="53326"/>
    <lineage>
        <taxon>Eukaryota</taxon>
        <taxon>Metazoa</taxon>
        <taxon>Ecdysozoa</taxon>
        <taxon>Nematoda</taxon>
        <taxon>Chromadorea</taxon>
        <taxon>Rhabditida</taxon>
        <taxon>Rhabditina</taxon>
        <taxon>Rhabditomorpha</taxon>
        <taxon>Strongyloidea</taxon>
        <taxon>Ancylostomatidae</taxon>
        <taxon>Ancylostomatinae</taxon>
        <taxon>Ancylostoma</taxon>
    </lineage>
</organism>
<dbReference type="OrthoDB" id="25028at2759"/>
<dbReference type="PANTHER" id="PTHR13023">
    <property type="entry name" value="APYRASE"/>
    <property type="match status" value="1"/>
</dbReference>
<accession>A0A016UI35</accession>
<dbReference type="PANTHER" id="PTHR13023:SF2">
    <property type="entry name" value="SOLUBLE CALCIUM-ACTIVATED NUCLEOTIDASE 1"/>
    <property type="match status" value="1"/>
</dbReference>
<keyword evidence="2 6" id="KW-0479">Metal-binding</keyword>
<evidence type="ECO:0000313" key="8">
    <source>
        <dbReference type="Proteomes" id="UP000024635"/>
    </source>
</evidence>
<reference evidence="8" key="1">
    <citation type="journal article" date="2015" name="Nat. Genet.">
        <title>The genome and transcriptome of the zoonotic hookworm Ancylostoma ceylanicum identify infection-specific gene families.</title>
        <authorList>
            <person name="Schwarz E.M."/>
            <person name="Hu Y."/>
            <person name="Antoshechkin I."/>
            <person name="Miller M.M."/>
            <person name="Sternberg P.W."/>
            <person name="Aroian R.V."/>
        </authorList>
    </citation>
    <scope>NUCLEOTIDE SEQUENCE</scope>
    <source>
        <strain evidence="8">HY135</strain>
    </source>
</reference>
<evidence type="ECO:0000256" key="2">
    <source>
        <dbReference type="ARBA" id="ARBA00022723"/>
    </source>
</evidence>
<evidence type="ECO:0000256" key="6">
    <source>
        <dbReference type="PIRSR" id="PIRSR609283-1"/>
    </source>
</evidence>
<keyword evidence="8" id="KW-1185">Reference proteome</keyword>
<gene>
    <name evidence="7" type="primary">Acey_s0038.g3581</name>
    <name evidence="7" type="ORF">Y032_0038g3581</name>
</gene>
<dbReference type="GO" id="GO:0004382">
    <property type="term" value="F:GDP phosphatase activity"/>
    <property type="evidence" value="ECO:0007669"/>
    <property type="project" value="TreeGrafter"/>
</dbReference>
<evidence type="ECO:0000256" key="1">
    <source>
        <dbReference type="ARBA" id="ARBA00001913"/>
    </source>
</evidence>
<dbReference type="Pfam" id="PF06079">
    <property type="entry name" value="Apyrase"/>
    <property type="match status" value="1"/>
</dbReference>
<name>A0A016UI35_9BILA</name>
<dbReference type="SUPFAM" id="SSF101887">
    <property type="entry name" value="Apyrase"/>
    <property type="match status" value="1"/>
</dbReference>
<keyword evidence="3" id="KW-0378">Hydrolase</keyword>
<protein>
    <recommendedName>
        <fullName evidence="9">Apyrase</fullName>
    </recommendedName>
</protein>
<feature type="binding site" evidence="6">
    <location>
        <position position="318"/>
    </location>
    <ligand>
        <name>Ca(2+)</name>
        <dbReference type="ChEBI" id="CHEBI:29108"/>
    </ligand>
</feature>
<evidence type="ECO:0000256" key="3">
    <source>
        <dbReference type="ARBA" id="ARBA00022801"/>
    </source>
</evidence>
<dbReference type="STRING" id="53326.A0A016UI35"/>
<dbReference type="GO" id="GO:0045134">
    <property type="term" value="F:UDP phosphatase activity"/>
    <property type="evidence" value="ECO:0007669"/>
    <property type="project" value="TreeGrafter"/>
</dbReference>
<comment type="caution">
    <text evidence="7">The sequence shown here is derived from an EMBL/GenBank/DDBJ whole genome shotgun (WGS) entry which is preliminary data.</text>
</comment>
<proteinExistence type="inferred from homology"/>
<evidence type="ECO:0000256" key="4">
    <source>
        <dbReference type="ARBA" id="ARBA00022837"/>
    </source>
</evidence>
<dbReference type="Proteomes" id="UP000024635">
    <property type="component" value="Unassembled WGS sequence"/>
</dbReference>
<dbReference type="InterPro" id="IPR036258">
    <property type="entry name" value="Apyrase_sf"/>
</dbReference>
<dbReference type="AlphaFoldDB" id="A0A016UI35"/>
<dbReference type="EMBL" id="JARK01001374">
    <property type="protein sequence ID" value="EYC15014.1"/>
    <property type="molecule type" value="Genomic_DNA"/>
</dbReference>